<protein>
    <submittedName>
        <fullName evidence="5">Putative chromosome-partitioning protein ParB</fullName>
    </submittedName>
</protein>
<dbReference type="GO" id="GO:0045881">
    <property type="term" value="P:positive regulation of sporulation resulting in formation of a cellular spore"/>
    <property type="evidence" value="ECO:0007669"/>
    <property type="project" value="TreeGrafter"/>
</dbReference>
<reference evidence="5 6" key="1">
    <citation type="submission" date="2015-11" db="EMBL/GenBank/DDBJ databases">
        <title>Description and complete genome sequence of a novel strain predominating in hypersaline microbial mats and representing a new family of the Bacteriodetes phylum.</title>
        <authorList>
            <person name="Spring S."/>
            <person name="Bunk B."/>
            <person name="Sproer C."/>
            <person name="Klenk H.-P."/>
        </authorList>
    </citation>
    <scope>NUCLEOTIDE SEQUENCE [LARGE SCALE GENOMIC DNA]</scope>
    <source>
        <strain evidence="5 6">L21-Spi-D4</strain>
    </source>
</reference>
<dbReference type="SMART" id="SM00470">
    <property type="entry name" value="ParB"/>
    <property type="match status" value="1"/>
</dbReference>
<accession>A0A0S2HWA0</accession>
<keyword evidence="6" id="KW-1185">Reference proteome</keyword>
<dbReference type="EMBL" id="CP013118">
    <property type="protein sequence ID" value="ALO14343.1"/>
    <property type="molecule type" value="Genomic_DNA"/>
</dbReference>
<keyword evidence="3" id="KW-0238">DNA-binding</keyword>
<dbReference type="InterPro" id="IPR050336">
    <property type="entry name" value="Chromosome_partition/occlusion"/>
</dbReference>
<comment type="similarity">
    <text evidence="1">Belongs to the ParB family.</text>
</comment>
<keyword evidence="2" id="KW-0159">Chromosome partition</keyword>
<evidence type="ECO:0000313" key="5">
    <source>
        <dbReference type="EMBL" id="ALO14343.1"/>
    </source>
</evidence>
<name>A0A0S2HWA0_9BACT</name>
<dbReference type="PANTHER" id="PTHR33375">
    <property type="entry name" value="CHROMOSOME-PARTITIONING PROTEIN PARB-RELATED"/>
    <property type="match status" value="1"/>
</dbReference>
<dbReference type="InterPro" id="IPR004437">
    <property type="entry name" value="ParB/RepB/Spo0J"/>
</dbReference>
<dbReference type="Gene3D" id="1.10.10.2830">
    <property type="match status" value="1"/>
</dbReference>
<dbReference type="FunFam" id="1.10.10.2830:FF:000001">
    <property type="entry name" value="Chromosome partitioning protein ParB"/>
    <property type="match status" value="1"/>
</dbReference>
<dbReference type="STRING" id="1307839.L21SP5_00671"/>
<dbReference type="InterPro" id="IPR041468">
    <property type="entry name" value="HTH_ParB/Spo0J"/>
</dbReference>
<dbReference type="AlphaFoldDB" id="A0A0S2HWA0"/>
<dbReference type="PANTHER" id="PTHR33375:SF1">
    <property type="entry name" value="CHROMOSOME-PARTITIONING PROTEIN PARB-RELATED"/>
    <property type="match status" value="1"/>
</dbReference>
<dbReference type="RefSeq" id="WP_057951898.1">
    <property type="nucleotide sequence ID" value="NZ_CP013118.1"/>
</dbReference>
<dbReference type="SUPFAM" id="SSF109709">
    <property type="entry name" value="KorB DNA-binding domain-like"/>
    <property type="match status" value="1"/>
</dbReference>
<gene>
    <name evidence="5" type="primary">parB</name>
    <name evidence="5" type="ORF">L21SP5_00671</name>
</gene>
<dbReference type="GO" id="GO:0005694">
    <property type="term" value="C:chromosome"/>
    <property type="evidence" value="ECO:0007669"/>
    <property type="project" value="TreeGrafter"/>
</dbReference>
<dbReference type="Pfam" id="PF02195">
    <property type="entry name" value="ParB_N"/>
    <property type="match status" value="1"/>
</dbReference>
<evidence type="ECO:0000313" key="6">
    <source>
        <dbReference type="Proteomes" id="UP000064893"/>
    </source>
</evidence>
<dbReference type="Gene3D" id="3.90.1530.30">
    <property type="match status" value="1"/>
</dbReference>
<dbReference type="InterPro" id="IPR003115">
    <property type="entry name" value="ParB_N"/>
</dbReference>
<dbReference type="InterPro" id="IPR057240">
    <property type="entry name" value="ParB_dimer_C"/>
</dbReference>
<dbReference type="SUPFAM" id="SSF110849">
    <property type="entry name" value="ParB/Sulfiredoxin"/>
    <property type="match status" value="1"/>
</dbReference>
<dbReference type="NCBIfam" id="TIGR00180">
    <property type="entry name" value="parB_part"/>
    <property type="match status" value="1"/>
</dbReference>
<dbReference type="GO" id="GO:0007059">
    <property type="term" value="P:chromosome segregation"/>
    <property type="evidence" value="ECO:0007669"/>
    <property type="project" value="UniProtKB-KW"/>
</dbReference>
<sequence>MVAKKNALGRGLGALIEESPKAEEPVQNDAITEIPLTQVKVNPFQPRTEFSEEALEELSASIKELGIIQPITVRQVGEKEYQIISGERRTRAAHMAGLETIPAYVRTADDQAMLELALVENIQREDLDAIEIAISYKRLIDECKLTQQNLSSRVGKQRSTITNYLRLLNLPAEVQKGIRHKVIAMGHARALINIENDDDRLFLFEMIVKEGLSVRKVEELAKSINEGVDIKEQNKNTQKTTKKPGLGEGYKELQSQLDNFFNTKTKLKRNDNGKGQIVIPFKSDDELERIIGLLDHVKND</sequence>
<organism evidence="5 6">
    <name type="scientific">Salinivirga cyanobacteriivorans</name>
    <dbReference type="NCBI Taxonomy" id="1307839"/>
    <lineage>
        <taxon>Bacteria</taxon>
        <taxon>Pseudomonadati</taxon>
        <taxon>Bacteroidota</taxon>
        <taxon>Bacteroidia</taxon>
        <taxon>Bacteroidales</taxon>
        <taxon>Salinivirgaceae</taxon>
        <taxon>Salinivirga</taxon>
    </lineage>
</organism>
<dbReference type="GO" id="GO:0003677">
    <property type="term" value="F:DNA binding"/>
    <property type="evidence" value="ECO:0007669"/>
    <property type="project" value="UniProtKB-KW"/>
</dbReference>
<dbReference type="Pfam" id="PF23552">
    <property type="entry name" value="ParB_C"/>
    <property type="match status" value="1"/>
</dbReference>
<dbReference type="Pfam" id="PF17762">
    <property type="entry name" value="HTH_ParB"/>
    <property type="match status" value="1"/>
</dbReference>
<dbReference type="CDD" id="cd16393">
    <property type="entry name" value="SPO0J_N"/>
    <property type="match status" value="1"/>
</dbReference>
<proteinExistence type="inferred from homology"/>
<dbReference type="OrthoDB" id="9802051at2"/>
<feature type="domain" description="ParB-like N-terminal" evidence="4">
    <location>
        <begin position="32"/>
        <end position="122"/>
    </location>
</feature>
<evidence type="ECO:0000256" key="1">
    <source>
        <dbReference type="ARBA" id="ARBA00006295"/>
    </source>
</evidence>
<dbReference type="KEGG" id="blq:L21SP5_00671"/>
<dbReference type="Proteomes" id="UP000064893">
    <property type="component" value="Chromosome"/>
</dbReference>
<dbReference type="PATRIC" id="fig|1307839.3.peg.716"/>
<evidence type="ECO:0000256" key="3">
    <source>
        <dbReference type="ARBA" id="ARBA00023125"/>
    </source>
</evidence>
<dbReference type="InterPro" id="IPR036086">
    <property type="entry name" value="ParB/Sulfiredoxin_sf"/>
</dbReference>
<dbReference type="FunFam" id="3.90.1530.30:FF:000001">
    <property type="entry name" value="Chromosome partitioning protein ParB"/>
    <property type="match status" value="1"/>
</dbReference>
<evidence type="ECO:0000256" key="2">
    <source>
        <dbReference type="ARBA" id="ARBA00022829"/>
    </source>
</evidence>
<evidence type="ECO:0000259" key="4">
    <source>
        <dbReference type="SMART" id="SM00470"/>
    </source>
</evidence>